<organism evidence="3 4">
    <name type="scientific">Nesterenkonia alkaliphila</name>
    <dbReference type="NCBI Taxonomy" id="1463631"/>
    <lineage>
        <taxon>Bacteria</taxon>
        <taxon>Bacillati</taxon>
        <taxon>Actinomycetota</taxon>
        <taxon>Actinomycetes</taxon>
        <taxon>Micrococcales</taxon>
        <taxon>Micrococcaceae</taxon>
        <taxon>Nesterenkonia</taxon>
    </lineage>
</organism>
<gene>
    <name evidence="3" type="ORF">GNZ21_05515</name>
</gene>
<comment type="caution">
    <text evidence="3">The sequence shown here is derived from an EMBL/GenBank/DDBJ whole genome shotgun (WGS) entry which is preliminary data.</text>
</comment>
<keyword evidence="1" id="KW-0175">Coiled coil</keyword>
<feature type="transmembrane region" description="Helical" evidence="2">
    <location>
        <begin position="282"/>
        <end position="301"/>
    </location>
</feature>
<feature type="coiled-coil region" evidence="1">
    <location>
        <begin position="115"/>
        <end position="203"/>
    </location>
</feature>
<evidence type="ECO:0000313" key="3">
    <source>
        <dbReference type="EMBL" id="MVT25821.1"/>
    </source>
</evidence>
<keyword evidence="2" id="KW-0812">Transmembrane</keyword>
<protein>
    <submittedName>
        <fullName evidence="3">Uncharacterized protein</fullName>
    </submittedName>
</protein>
<evidence type="ECO:0000256" key="2">
    <source>
        <dbReference type="SAM" id="Phobius"/>
    </source>
</evidence>
<keyword evidence="4" id="KW-1185">Reference proteome</keyword>
<dbReference type="Proteomes" id="UP000460157">
    <property type="component" value="Unassembled WGS sequence"/>
</dbReference>
<reference evidence="3 4" key="1">
    <citation type="submission" date="2019-12" db="EMBL/GenBank/DDBJ databases">
        <title>Nesterenkonia muleiensis sp. nov., a novel actinobacterium isolated from sap of Populus euphratica.</title>
        <authorList>
            <person name="Wang R."/>
        </authorList>
    </citation>
    <scope>NUCLEOTIDE SEQUENCE [LARGE SCALE GENOMIC DNA]</scope>
    <source>
        <strain evidence="3 4">F10</strain>
    </source>
</reference>
<dbReference type="AlphaFoldDB" id="A0A7K1UI96"/>
<dbReference type="OrthoDB" id="5149239at2"/>
<sequence length="421" mass="47396">MSWEDDHREDGLWQLIDDAQSSISEHIREEELDSSDSKVQRLRALLSHAAAYRDHPDVLITPSARRNAGKAVEVVASNLPDVESLYKAPAGGTVSKFEELARIMRSWPQRGSVSLAGLKQHVQQLEGTLSNFREVASAKLEEVRVESSGSLEEVVKKHDEVLEQFRADVTEAQHELQQVREVASAVEEAVKQSEARIEEALQSHRTVFEEEQEQRSTASTERLDAQIAEWEKSREEARGLSDGLIADIDKKKDEAEKLLGAIAQRSTATDYGAWAMQQRRSAFWWSVTAVVLFILASLVFIESTFHFVTSPSVTPSGDSLWGEVVTRLGMTAVVLAGALYAAKEAGQHRKEERKAKARELVLTTMDPFMANIDEDVRVLLRSEAARAIFVLRDQEETADEKDAMAERLWHILRRPREQEQE</sequence>
<dbReference type="EMBL" id="WRPM01000035">
    <property type="protein sequence ID" value="MVT25821.1"/>
    <property type="molecule type" value="Genomic_DNA"/>
</dbReference>
<accession>A0A7K1UI96</accession>
<feature type="transmembrane region" description="Helical" evidence="2">
    <location>
        <begin position="321"/>
        <end position="342"/>
    </location>
</feature>
<keyword evidence="2" id="KW-1133">Transmembrane helix</keyword>
<dbReference type="RefSeq" id="WP_157322151.1">
    <property type="nucleotide sequence ID" value="NZ_BMFX01000015.1"/>
</dbReference>
<evidence type="ECO:0000313" key="4">
    <source>
        <dbReference type="Proteomes" id="UP000460157"/>
    </source>
</evidence>
<evidence type="ECO:0000256" key="1">
    <source>
        <dbReference type="SAM" id="Coils"/>
    </source>
</evidence>
<keyword evidence="2" id="KW-0472">Membrane</keyword>
<name>A0A7K1UI96_9MICC</name>
<proteinExistence type="predicted"/>